<dbReference type="GO" id="GO:0004497">
    <property type="term" value="F:monooxygenase activity"/>
    <property type="evidence" value="ECO:0007669"/>
    <property type="project" value="UniProtKB-KW"/>
</dbReference>
<comment type="cofactor">
    <cofactor evidence="1">
        <name>Cu(2+)</name>
        <dbReference type="ChEBI" id="CHEBI:29036"/>
    </cofactor>
</comment>
<evidence type="ECO:0000259" key="18">
    <source>
        <dbReference type="Pfam" id="PF01266"/>
    </source>
</evidence>
<evidence type="ECO:0000256" key="7">
    <source>
        <dbReference type="ARBA" id="ARBA00023002"/>
    </source>
</evidence>
<evidence type="ECO:0000256" key="15">
    <source>
        <dbReference type="ARBA" id="ARBA00047174"/>
    </source>
</evidence>
<dbReference type="Proteomes" id="UP000298327">
    <property type="component" value="Unassembled WGS sequence"/>
</dbReference>
<dbReference type="InterPro" id="IPR005103">
    <property type="entry name" value="AA9_LPMO"/>
</dbReference>
<dbReference type="Gene3D" id="3.50.50.60">
    <property type="entry name" value="FAD/NAD(P)-binding domain"/>
    <property type="match status" value="1"/>
</dbReference>
<dbReference type="CDD" id="cd21175">
    <property type="entry name" value="LPMO_AA9"/>
    <property type="match status" value="2"/>
</dbReference>
<dbReference type="EC" id="1.14.99.56" evidence="15"/>
<reference evidence="20 21" key="1">
    <citation type="submission" date="2019-02" db="EMBL/GenBank/DDBJ databases">
        <title>Genome sequencing of the rare red list fungi Dentipellis fragilis.</title>
        <authorList>
            <person name="Buettner E."/>
            <person name="Kellner H."/>
        </authorList>
    </citation>
    <scope>NUCLEOTIDE SEQUENCE [LARGE SCALE GENOMIC DNA]</scope>
    <source>
        <strain evidence="20 21">DSM 105465</strain>
    </source>
</reference>
<evidence type="ECO:0000256" key="14">
    <source>
        <dbReference type="ARBA" id="ARBA00045077"/>
    </source>
</evidence>
<keyword evidence="9" id="KW-0503">Monooxygenase</keyword>
<evidence type="ECO:0000259" key="19">
    <source>
        <dbReference type="Pfam" id="PF03443"/>
    </source>
</evidence>
<dbReference type="GO" id="GO:0046872">
    <property type="term" value="F:metal ion binding"/>
    <property type="evidence" value="ECO:0007669"/>
    <property type="project" value="UniProtKB-KW"/>
</dbReference>
<evidence type="ECO:0000256" key="1">
    <source>
        <dbReference type="ARBA" id="ARBA00001973"/>
    </source>
</evidence>
<feature type="domain" description="Auxiliary Activity family 9 catalytic" evidence="19">
    <location>
        <begin position="749"/>
        <end position="945"/>
    </location>
</feature>
<evidence type="ECO:0000256" key="8">
    <source>
        <dbReference type="ARBA" id="ARBA00023008"/>
    </source>
</evidence>
<evidence type="ECO:0000256" key="4">
    <source>
        <dbReference type="ARBA" id="ARBA00022723"/>
    </source>
</evidence>
<dbReference type="PANTHER" id="PTHR33353">
    <property type="entry name" value="PUTATIVE (AFU_ORTHOLOGUE AFUA_1G12560)-RELATED"/>
    <property type="match status" value="1"/>
</dbReference>
<feature type="chain" id="PRO_5021299421" description="lytic cellulose monooxygenase (C4-dehydrogenating)" evidence="17">
    <location>
        <begin position="20"/>
        <end position="1219"/>
    </location>
</feature>
<feature type="compositionally biased region" description="Basic and acidic residues" evidence="16">
    <location>
        <begin position="1168"/>
        <end position="1178"/>
    </location>
</feature>
<dbReference type="InterPro" id="IPR036188">
    <property type="entry name" value="FAD/NAD-bd_sf"/>
</dbReference>
<dbReference type="Gene3D" id="2.70.50.70">
    <property type="match status" value="2"/>
</dbReference>
<protein>
    <recommendedName>
        <fullName evidence="15">lytic cellulose monooxygenase (C4-dehydrogenating)</fullName>
        <ecNumber evidence="15">1.14.99.56</ecNumber>
    </recommendedName>
</protein>
<comment type="subcellular location">
    <subcellularLocation>
        <location evidence="2">Secreted</location>
    </subcellularLocation>
</comment>
<evidence type="ECO:0000256" key="6">
    <source>
        <dbReference type="ARBA" id="ARBA00023001"/>
    </source>
</evidence>
<dbReference type="GO" id="GO:0005576">
    <property type="term" value="C:extracellular region"/>
    <property type="evidence" value="ECO:0007669"/>
    <property type="project" value="UniProtKB-SubCell"/>
</dbReference>
<sequence>MKFGASLAVAIALAVQAAAHYTFPSLVVGGATTPQWVNVRKTNNYNSQSPVTDVTSPDFRCYDSQTNPTAQTITVSAGQQLGIMSDGTIYHPGVVNVYMAKAPGDVTSWAGDGAVWFKVYQITAVTNGGQSISFPAQNLPGVTFTLPKALPTGQYLVRMEAIALHSASTFGGAQFYISCGQINVTGGGSGSPGPAVEIPGVYTGYESGILLNIYYPVPANYTQPGPSRRAMSSPNNIVIIGGGIIGCTIAFYLSRHPSNANAKITILEASKLGAAQGASGKAGGLIAKWAYPKELAKFSFEEHLRLAEEFGGTKRWGFRLMHVGEWEGRAQDAEEVRSAYGEDEEDIEPSREEKGLPPDLNFMDESLSDSYTPMAPTGDTAQVHPYFFTSSMLRLAMEKGVEFIKGRVVGLDIVSEAVTGVRYVVPDTTDEISLPADTIILAAGPWSTALIPSLPITSTRAHSIVIRPPPSLPADAIPPYALFASVTLGSSPGPKNVNLEIYPRADPAIYICGPGDSKPLPRTVDDVVWEPSACEDIWKWVSTSGIVKSWALGKVVRQQACYLANVQTGGGPIIGEVTGIKGLIVATGHTCWGISNATGTGKAVSELVLEGNIKSMNLSRLAPGRLCNYRAIASDLIDTICLYTVHLSMENVVRKMDNSHYSLLYLFHLSASGCNASGLGSKLEIHKFRRVHFTCAIGHLELEKLRLHLGADAQVSLSQGRMDHEQRCSSSELWYKAVPMHERECFSDTFPSLVVGGVTTPAWVNVRRTDNYNTQAPVTDVTDPSFRCYDVQTQATAETITIGAGQQLGIMSDGTIYHPGVVNVYMAKAPDGNVTSFDGSGTVWFKVYEISAVTNGGESITFPAQNLPGVNFTLPDALPTGQYLVRMEAIALHVASTFGGAQFHLSCGQINVTGGGSGSPGPLVAIPGVYTGYEPGILINIYDPIPANYTQPGPAVWSGLLNAMTEAAGDALAMLLVSWSCGSLLLDRPIGAEIAAEQGAVARPYAHPKVALDSAQPRFVPDLPADKHPLLRGSGRSSVFCCVQEVLQHIRVCCIPERLSYAWLRWAFLNSIPSAAPSICMRFSSAGKGCPPMHGWSSFIASASQHYPTHVSDPCCILDLGLIACRMKTWSSGGGSATTWWVTVDGGSSSTPESGAYSLMIRITGTPDHSRSKHDRENTLAGEGGSGIHSMAEVRVRVLCMPVGGPDGAVEGKECETRT</sequence>
<dbReference type="InterPro" id="IPR006076">
    <property type="entry name" value="FAD-dep_OxRdtase"/>
</dbReference>
<dbReference type="GO" id="GO:0030245">
    <property type="term" value="P:cellulose catabolic process"/>
    <property type="evidence" value="ECO:0007669"/>
    <property type="project" value="UniProtKB-KW"/>
</dbReference>
<evidence type="ECO:0000256" key="2">
    <source>
        <dbReference type="ARBA" id="ARBA00004613"/>
    </source>
</evidence>
<dbReference type="SUPFAM" id="SSF51905">
    <property type="entry name" value="FAD/NAD(P)-binding domain"/>
    <property type="match status" value="1"/>
</dbReference>
<evidence type="ECO:0000313" key="21">
    <source>
        <dbReference type="Proteomes" id="UP000298327"/>
    </source>
</evidence>
<evidence type="ECO:0000256" key="16">
    <source>
        <dbReference type="SAM" id="MobiDB-lite"/>
    </source>
</evidence>
<evidence type="ECO:0000256" key="11">
    <source>
        <dbReference type="ARBA" id="ARBA00023277"/>
    </source>
</evidence>
<keyword evidence="4" id="KW-0479">Metal-binding</keyword>
<keyword evidence="6" id="KW-0136">Cellulose degradation</keyword>
<keyword evidence="5 17" id="KW-0732">Signal</keyword>
<organism evidence="20 21">
    <name type="scientific">Dentipellis fragilis</name>
    <dbReference type="NCBI Taxonomy" id="205917"/>
    <lineage>
        <taxon>Eukaryota</taxon>
        <taxon>Fungi</taxon>
        <taxon>Dikarya</taxon>
        <taxon>Basidiomycota</taxon>
        <taxon>Agaricomycotina</taxon>
        <taxon>Agaricomycetes</taxon>
        <taxon>Russulales</taxon>
        <taxon>Hericiaceae</taxon>
        <taxon>Dentipellis</taxon>
    </lineage>
</organism>
<dbReference type="InterPro" id="IPR049892">
    <property type="entry name" value="AA9"/>
</dbReference>
<keyword evidence="8" id="KW-0186">Copper</keyword>
<keyword evidence="21" id="KW-1185">Reference proteome</keyword>
<feature type="signal peptide" evidence="17">
    <location>
        <begin position="1"/>
        <end position="19"/>
    </location>
</feature>
<comment type="similarity">
    <text evidence="13">Belongs to the polysaccharide monooxygenase AA9 family.</text>
</comment>
<dbReference type="AlphaFoldDB" id="A0A4Y9YVK7"/>
<accession>A0A4Y9YVK7</accession>
<dbReference type="Pfam" id="PF01266">
    <property type="entry name" value="DAO"/>
    <property type="match status" value="1"/>
</dbReference>
<evidence type="ECO:0000256" key="5">
    <source>
        <dbReference type="ARBA" id="ARBA00022729"/>
    </source>
</evidence>
<keyword evidence="10" id="KW-1015">Disulfide bond</keyword>
<name>A0A4Y9YVK7_9AGAM</name>
<dbReference type="Pfam" id="PF03443">
    <property type="entry name" value="AA9"/>
    <property type="match status" value="2"/>
</dbReference>
<evidence type="ECO:0000256" key="13">
    <source>
        <dbReference type="ARBA" id="ARBA00044502"/>
    </source>
</evidence>
<keyword evidence="7" id="KW-0560">Oxidoreductase</keyword>
<keyword evidence="12" id="KW-0624">Polysaccharide degradation</keyword>
<feature type="domain" description="Auxiliary Activity family 9 catalytic" evidence="19">
    <location>
        <begin position="20"/>
        <end position="217"/>
    </location>
</feature>
<evidence type="ECO:0000313" key="20">
    <source>
        <dbReference type="EMBL" id="TFY65767.1"/>
    </source>
</evidence>
<dbReference type="EMBL" id="SEOQ01000310">
    <property type="protein sequence ID" value="TFY65767.1"/>
    <property type="molecule type" value="Genomic_DNA"/>
</dbReference>
<gene>
    <name evidence="20" type="ORF">EVG20_g5321</name>
</gene>
<dbReference type="Gene3D" id="3.30.9.10">
    <property type="entry name" value="D-Amino Acid Oxidase, subunit A, domain 2"/>
    <property type="match status" value="1"/>
</dbReference>
<evidence type="ECO:0000256" key="3">
    <source>
        <dbReference type="ARBA" id="ARBA00022525"/>
    </source>
</evidence>
<dbReference type="STRING" id="205917.A0A4Y9YVK7"/>
<proteinExistence type="inferred from homology"/>
<comment type="caution">
    <text evidence="20">The sequence shown here is derived from an EMBL/GenBank/DDBJ whole genome shotgun (WGS) entry which is preliminary data.</text>
</comment>
<feature type="region of interest" description="Disordered" evidence="16">
    <location>
        <begin position="334"/>
        <end position="359"/>
    </location>
</feature>
<evidence type="ECO:0000256" key="9">
    <source>
        <dbReference type="ARBA" id="ARBA00023033"/>
    </source>
</evidence>
<feature type="domain" description="FAD dependent oxidoreductase" evidence="18">
    <location>
        <begin position="237"/>
        <end position="607"/>
    </location>
</feature>
<feature type="region of interest" description="Disordered" evidence="16">
    <location>
        <begin position="1166"/>
        <end position="1186"/>
    </location>
</feature>
<evidence type="ECO:0000256" key="10">
    <source>
        <dbReference type="ARBA" id="ARBA00023157"/>
    </source>
</evidence>
<comment type="catalytic activity">
    <reaction evidence="14">
        <text>[(1-&gt;4)-beta-D-glucosyl]n+m + reduced acceptor + O2 = 4-dehydro-beta-D-glucosyl-[(1-&gt;4)-beta-D-glucosyl]n-1 + [(1-&gt;4)-beta-D-glucosyl]m + acceptor + H2O.</text>
        <dbReference type="EC" id="1.14.99.56"/>
    </reaction>
</comment>
<dbReference type="PANTHER" id="PTHR33353:SF10">
    <property type="entry name" value="ENDO-BETA-1,4-GLUCANASE D"/>
    <property type="match status" value="1"/>
</dbReference>
<keyword evidence="3" id="KW-0964">Secreted</keyword>
<keyword evidence="11" id="KW-0119">Carbohydrate metabolism</keyword>
<evidence type="ECO:0000256" key="12">
    <source>
        <dbReference type="ARBA" id="ARBA00023326"/>
    </source>
</evidence>
<evidence type="ECO:0000256" key="17">
    <source>
        <dbReference type="SAM" id="SignalP"/>
    </source>
</evidence>
<dbReference type="OrthoDB" id="498204at2759"/>